<protein>
    <submittedName>
        <fullName evidence="1">Uncharacterized protein</fullName>
    </submittedName>
</protein>
<accession>A0ABP0SUE9</accession>
<feature type="non-terminal residue" evidence="1">
    <location>
        <position position="393"/>
    </location>
</feature>
<sequence>MQIAKAFEENHFKNVRTPSHLSDLLIELFVWGRVPAVLVQQITAAALQDIDEAGGPRVRSWEILAGLGSHGIHRNNTNRDLLRKLPQPVFTLSWHGIPQRAAPTKGSVGRTAILRLPLLLPRDVWWGICKSGTFKHFLCPNDGDLVAFWDSVGMHPAVRFHPVKDIANYKRRAVPLSLHGDAAAITQGLGSSSKSCMFLSFKSLVARKTFQHFLLAAIWSHCAVKSETFNSSKSLLRIIADDFEQMFTDAGKDREGHFPVVLFTTGDLEYFNEWHQQPRWNSKFPCAFCGIPLGALGNWNYVQTLEPDRWQTPRPSKCPLFRTLMSHRGLCPDWMHTKHLGVDLRFLGSVCWLLQTMIPNVPKLEDRLQILLSELKEFWSERKMAIGIWNLTP</sequence>
<gene>
    <name evidence="1" type="ORF">CCMP2556_LOCUS53510</name>
    <name evidence="2" type="ORF">CCMP2556_LOCUS53515</name>
</gene>
<reference evidence="1 3" key="1">
    <citation type="submission" date="2024-02" db="EMBL/GenBank/DDBJ databases">
        <authorList>
            <person name="Chen Y."/>
            <person name="Shah S."/>
            <person name="Dougan E. K."/>
            <person name="Thang M."/>
            <person name="Chan C."/>
        </authorList>
    </citation>
    <scope>NUCLEOTIDE SEQUENCE [LARGE SCALE GENOMIC DNA]</scope>
</reference>
<dbReference type="Proteomes" id="UP001642484">
    <property type="component" value="Unassembled WGS sequence"/>
</dbReference>
<name>A0ABP0SUE9_9DINO</name>
<comment type="caution">
    <text evidence="1">The sequence shown here is derived from an EMBL/GenBank/DDBJ whole genome shotgun (WGS) entry which is preliminary data.</text>
</comment>
<dbReference type="EMBL" id="CAXAMN010028231">
    <property type="protein sequence ID" value="CAK9115759.1"/>
    <property type="molecule type" value="Genomic_DNA"/>
</dbReference>
<evidence type="ECO:0000313" key="3">
    <source>
        <dbReference type="Proteomes" id="UP001642484"/>
    </source>
</evidence>
<dbReference type="EMBL" id="CAXAMN010028234">
    <property type="protein sequence ID" value="CAK9115764.1"/>
    <property type="molecule type" value="Genomic_DNA"/>
</dbReference>
<keyword evidence="3" id="KW-1185">Reference proteome</keyword>
<proteinExistence type="predicted"/>
<evidence type="ECO:0000313" key="2">
    <source>
        <dbReference type="EMBL" id="CAK9115764.1"/>
    </source>
</evidence>
<organism evidence="1 3">
    <name type="scientific">Durusdinium trenchii</name>
    <dbReference type="NCBI Taxonomy" id="1381693"/>
    <lineage>
        <taxon>Eukaryota</taxon>
        <taxon>Sar</taxon>
        <taxon>Alveolata</taxon>
        <taxon>Dinophyceae</taxon>
        <taxon>Suessiales</taxon>
        <taxon>Symbiodiniaceae</taxon>
        <taxon>Durusdinium</taxon>
    </lineage>
</organism>
<evidence type="ECO:0000313" key="1">
    <source>
        <dbReference type="EMBL" id="CAK9115759.1"/>
    </source>
</evidence>